<feature type="transmembrane region" description="Helical" evidence="6">
    <location>
        <begin position="247"/>
        <end position="264"/>
    </location>
</feature>
<evidence type="ECO:0000259" key="7">
    <source>
        <dbReference type="Pfam" id="PF02656"/>
    </source>
</evidence>
<accession>A0ABN9TI10</accession>
<evidence type="ECO:0000256" key="3">
    <source>
        <dbReference type="ARBA" id="ARBA00022989"/>
    </source>
</evidence>
<keyword evidence="9" id="KW-1185">Reference proteome</keyword>
<keyword evidence="4 6" id="KW-0472">Membrane</keyword>
<feature type="transmembrane region" description="Helical" evidence="6">
    <location>
        <begin position="285"/>
        <end position="305"/>
    </location>
</feature>
<comment type="caution">
    <text evidence="8">The sequence shown here is derived from an EMBL/GenBank/DDBJ whole genome shotgun (WGS) entry which is preliminary data.</text>
</comment>
<feature type="domain" description="DUF202" evidence="7">
    <location>
        <begin position="206"/>
        <end position="268"/>
    </location>
</feature>
<evidence type="ECO:0000313" key="8">
    <source>
        <dbReference type="EMBL" id="CAK0845467.1"/>
    </source>
</evidence>
<keyword evidence="2 6" id="KW-0812">Transmembrane</keyword>
<dbReference type="Pfam" id="PF02656">
    <property type="entry name" value="DUF202"/>
    <property type="match status" value="1"/>
</dbReference>
<evidence type="ECO:0000256" key="1">
    <source>
        <dbReference type="ARBA" id="ARBA00004127"/>
    </source>
</evidence>
<evidence type="ECO:0000256" key="2">
    <source>
        <dbReference type="ARBA" id="ARBA00022692"/>
    </source>
</evidence>
<evidence type="ECO:0000256" key="6">
    <source>
        <dbReference type="SAM" id="Phobius"/>
    </source>
</evidence>
<comment type="subcellular location">
    <subcellularLocation>
        <location evidence="1">Endomembrane system</location>
        <topology evidence="1">Multi-pass membrane protein</topology>
    </subcellularLocation>
</comment>
<reference evidence="8" key="1">
    <citation type="submission" date="2023-10" db="EMBL/GenBank/DDBJ databases">
        <authorList>
            <person name="Chen Y."/>
            <person name="Shah S."/>
            <person name="Dougan E. K."/>
            <person name="Thang M."/>
            <person name="Chan C."/>
        </authorList>
    </citation>
    <scope>NUCLEOTIDE SEQUENCE [LARGE SCALE GENOMIC DNA]</scope>
</reference>
<name>A0ABN9TI10_9DINO</name>
<dbReference type="Proteomes" id="UP001189429">
    <property type="component" value="Unassembled WGS sequence"/>
</dbReference>
<feature type="region of interest" description="Disordered" evidence="5">
    <location>
        <begin position="112"/>
        <end position="147"/>
    </location>
</feature>
<keyword evidence="3 6" id="KW-1133">Transmembrane helix</keyword>
<dbReference type="EMBL" id="CAUYUJ010014740">
    <property type="protein sequence ID" value="CAK0845467.1"/>
    <property type="molecule type" value="Genomic_DNA"/>
</dbReference>
<dbReference type="InterPro" id="IPR003807">
    <property type="entry name" value="DUF202"/>
</dbReference>
<organism evidence="8 9">
    <name type="scientific">Prorocentrum cordatum</name>
    <dbReference type="NCBI Taxonomy" id="2364126"/>
    <lineage>
        <taxon>Eukaryota</taxon>
        <taxon>Sar</taxon>
        <taxon>Alveolata</taxon>
        <taxon>Dinophyceae</taxon>
        <taxon>Prorocentrales</taxon>
        <taxon>Prorocentraceae</taxon>
        <taxon>Prorocentrum</taxon>
    </lineage>
</organism>
<evidence type="ECO:0000313" key="9">
    <source>
        <dbReference type="Proteomes" id="UP001189429"/>
    </source>
</evidence>
<protein>
    <recommendedName>
        <fullName evidence="7">DUF202 domain-containing protein</fullName>
    </recommendedName>
</protein>
<gene>
    <name evidence="8" type="ORF">PCOR1329_LOCUS39254</name>
</gene>
<evidence type="ECO:0000256" key="5">
    <source>
        <dbReference type="SAM" id="MobiDB-lite"/>
    </source>
</evidence>
<sequence>MAAPAELRAGRLTVRHGGARCTLLLLEGAEPAALERALGARLGLGPRSFYLTLPGDDAAVPLSAALPAGLTLVLHAARRPEEELLADLDASAAPGAAAAAEHPARQQLRQPALGDAPGSLQDAQTARPASLPLLSLQGRSPASGGLELSRMEPDMARLNSASYAESGAAEARPRAASVAGSQAEQAAELEQVAKSMDRFSRLSTDLANERTLLAWMRTSMAAVRTALALLAFSTQGIFLFSANVSRVAMVSLCLVAAWSGVRRYRRVKDATFMATPPQEFGRLSIDYFNYLVAVALVALCAGLYFKAWEGGH</sequence>
<evidence type="ECO:0000256" key="4">
    <source>
        <dbReference type="ARBA" id="ARBA00023136"/>
    </source>
</evidence>
<proteinExistence type="predicted"/>